<feature type="compositionally biased region" description="Basic and acidic residues" evidence="1">
    <location>
        <begin position="507"/>
        <end position="518"/>
    </location>
</feature>
<feature type="compositionally biased region" description="Basic and acidic residues" evidence="1">
    <location>
        <begin position="482"/>
        <end position="493"/>
    </location>
</feature>
<feature type="region of interest" description="Disordered" evidence="1">
    <location>
        <begin position="89"/>
        <end position="134"/>
    </location>
</feature>
<dbReference type="OrthoDB" id="653468at2759"/>
<dbReference type="PANTHER" id="PTHR33416:SF20">
    <property type="entry name" value="NUCLEAR PORE COMPLEX PROTEIN NUP1"/>
    <property type="match status" value="1"/>
</dbReference>
<dbReference type="PANTHER" id="PTHR33416">
    <property type="entry name" value="NUCLEAR PORE COMPLEX PROTEIN NUP1"/>
    <property type="match status" value="1"/>
</dbReference>
<feature type="compositionally biased region" description="Low complexity" evidence="1">
    <location>
        <begin position="1152"/>
        <end position="1165"/>
    </location>
</feature>
<feature type="compositionally biased region" description="Polar residues" evidence="1">
    <location>
        <begin position="386"/>
        <end position="396"/>
    </location>
</feature>
<dbReference type="Proteomes" id="UP000594638">
    <property type="component" value="Unassembled WGS sequence"/>
</dbReference>
<feature type="compositionally biased region" description="Basic and acidic residues" evidence="1">
    <location>
        <begin position="25"/>
        <end position="40"/>
    </location>
</feature>
<dbReference type="EMBL" id="CACTIH010007243">
    <property type="protein sequence ID" value="CAA3005177.1"/>
    <property type="molecule type" value="Genomic_DNA"/>
</dbReference>
<feature type="compositionally biased region" description="Polar residues" evidence="1">
    <location>
        <begin position="1078"/>
        <end position="1098"/>
    </location>
</feature>
<evidence type="ECO:0000313" key="2">
    <source>
        <dbReference type="EMBL" id="CAA3005177.1"/>
    </source>
</evidence>
<evidence type="ECO:0000313" key="3">
    <source>
        <dbReference type="Proteomes" id="UP000594638"/>
    </source>
</evidence>
<sequence length="1188" mass="124281">MSTTGEGDAASTFSYEGGGGGAGGKFRERPFRRIEERTPYDRPVNNLRGITATTPNENSGSWLTKLVMDPASNLISFGANRFSSVFSKRLPAPPRQEPEANHELSGASQGTVPENQSGGQEPASGNGSHLINSSVSGGISELEQLLKQKTFTRPEIEHLTELLCSKAVEGPASDDGKTIDALPKLLTDVERNQQYSSASLEKYKIEDRSHGVISTPAVCSKVLEHEIASPAELAKAYMGSRPSKLSLSRLGMRNQAVTEGSRLLSNVLFTPKSPVKSFTRKNAVNPEVLEYGSVTPRSRGRSSIYNMTRTPYSRVYPTDLHKGTGSAHNGYGGPSSSSPFAMEHYRLFGPNKLTLKRRSSMLEDDLSSVGPIRRIRQKPSLLSHRSPLSDSGVEINSDTAQISLKQKLPLEDEPRHKISKTVGGNEDKSAPSTSYTPVPAKSREIAARILQHLEKLTPKEKSSESKPSAAWDKSPLKTKPIKIQDGHKLEGCVHDSTSQKQVEVEENDPKESVGPHEKLTPAVNIDTSVLVKAFRPLVETTDSLLKTFASQPPQKRQAFEMSAHEDYLEQDDYRDSNGIAPQPLGDRRETAEVADNDGKPSPAELKLEKTTIQLEMKSPSGPLSSKISDMESSGVVIVGKESTAFASTASQVPSTSFQSTLRPQSVFNFDNPKEVNNSPSLAISSSPSELSYRKPITWLESKPESSSSSVNLLSTATGGQQIIAESNKGDDQNMQEAGCAIGKYETVSSVASNGSLVSISPAFSFTPSTSIANFMPSFTAASSSCHFGSNVEPSPVNKFGISADPSTAVSASSTSNISEPAIFQYKTEDNNIFGSLSNTSSSVSSYAVSSGSNTFGLGSSLASSTANGQSQGSFLAVASGFLTSSIGTVSQSTPIQFGTSASLSSVNISSSTSFGSSTVSSQALSQNSSFGFSSSLASASTTNGIGSGNEPTSSLFKFVGSSSGVNAVSSSSGATGLSSVGASSFSSGADADGFSSGASFGVFSFSASSSASTRGINAASNSTGTFGIKFGGNSSASPMFTTNTASIVLNSSSGAASSSPAFSFSAAPAAASSPVSGNPTSPFAISSGDNNQINTEDSMASDPAKSSVPSLPVFGQPSILPSNPSQANPFQFGGQPNQLAQENQSTFQASTSLGFSSSGSFSLGSSDGGGDKSGCKIVKFNPNQHRKK</sequence>
<feature type="region of interest" description="Disordered" evidence="1">
    <location>
        <begin position="454"/>
        <end position="518"/>
    </location>
</feature>
<dbReference type="AlphaFoldDB" id="A0A8S0THU3"/>
<accession>A0A8S0THU3</accession>
<keyword evidence="3" id="KW-1185">Reference proteome</keyword>
<feature type="region of interest" description="Disordered" evidence="1">
    <location>
        <begin position="1"/>
        <end position="59"/>
    </location>
</feature>
<dbReference type="Gramene" id="OE9A096658T3">
    <property type="protein sequence ID" value="OE9A096658C3"/>
    <property type="gene ID" value="OE9A096658"/>
</dbReference>
<feature type="region of interest" description="Disordered" evidence="1">
    <location>
        <begin position="315"/>
        <end position="335"/>
    </location>
</feature>
<evidence type="ECO:0000256" key="1">
    <source>
        <dbReference type="SAM" id="MobiDB-lite"/>
    </source>
</evidence>
<feature type="region of interest" description="Disordered" evidence="1">
    <location>
        <begin position="405"/>
        <end position="441"/>
    </location>
</feature>
<feature type="region of interest" description="Disordered" evidence="1">
    <location>
        <begin position="1075"/>
        <end position="1188"/>
    </location>
</feature>
<evidence type="ECO:0008006" key="4">
    <source>
        <dbReference type="Google" id="ProtNLM"/>
    </source>
</evidence>
<feature type="region of interest" description="Disordered" evidence="1">
    <location>
        <begin position="377"/>
        <end position="396"/>
    </location>
</feature>
<protein>
    <recommendedName>
        <fullName evidence="4">Nuclear pore complex protein NUP1-like</fullName>
    </recommendedName>
</protein>
<feature type="compositionally biased region" description="Polar residues" evidence="1">
    <location>
        <begin position="1119"/>
        <end position="1151"/>
    </location>
</feature>
<gene>
    <name evidence="2" type="ORF">OLEA9_A096658</name>
</gene>
<dbReference type="GO" id="GO:0071763">
    <property type="term" value="P:nuclear membrane organization"/>
    <property type="evidence" value="ECO:0007669"/>
    <property type="project" value="TreeGrafter"/>
</dbReference>
<name>A0A8S0THU3_OLEEU</name>
<comment type="caution">
    <text evidence="2">The sequence shown here is derived from an EMBL/GenBank/DDBJ whole genome shotgun (WGS) entry which is preliminary data.</text>
</comment>
<feature type="region of interest" description="Disordered" evidence="1">
    <location>
        <begin position="569"/>
        <end position="601"/>
    </location>
</feature>
<dbReference type="GO" id="GO:0016973">
    <property type="term" value="P:poly(A)+ mRNA export from nucleus"/>
    <property type="evidence" value="ECO:0007669"/>
    <property type="project" value="TreeGrafter"/>
</dbReference>
<feature type="compositionally biased region" description="Basic and acidic residues" evidence="1">
    <location>
        <begin position="454"/>
        <end position="464"/>
    </location>
</feature>
<feature type="compositionally biased region" description="Polar residues" evidence="1">
    <location>
        <begin position="106"/>
        <end position="134"/>
    </location>
</feature>
<dbReference type="GO" id="GO:0005635">
    <property type="term" value="C:nuclear envelope"/>
    <property type="evidence" value="ECO:0007669"/>
    <property type="project" value="TreeGrafter"/>
</dbReference>
<organism evidence="2 3">
    <name type="scientific">Olea europaea subsp. europaea</name>
    <dbReference type="NCBI Taxonomy" id="158383"/>
    <lineage>
        <taxon>Eukaryota</taxon>
        <taxon>Viridiplantae</taxon>
        <taxon>Streptophyta</taxon>
        <taxon>Embryophyta</taxon>
        <taxon>Tracheophyta</taxon>
        <taxon>Spermatophyta</taxon>
        <taxon>Magnoliopsida</taxon>
        <taxon>eudicotyledons</taxon>
        <taxon>Gunneridae</taxon>
        <taxon>Pentapetalae</taxon>
        <taxon>asterids</taxon>
        <taxon>lamiids</taxon>
        <taxon>Lamiales</taxon>
        <taxon>Oleaceae</taxon>
        <taxon>Oleeae</taxon>
        <taxon>Olea</taxon>
    </lineage>
</organism>
<proteinExistence type="predicted"/>
<reference evidence="2 3" key="1">
    <citation type="submission" date="2019-12" db="EMBL/GenBank/DDBJ databases">
        <authorList>
            <person name="Alioto T."/>
            <person name="Alioto T."/>
            <person name="Gomez Garrido J."/>
        </authorList>
    </citation>
    <scope>NUCLEOTIDE SEQUENCE [LARGE SCALE GENOMIC DNA]</scope>
</reference>